<dbReference type="Pfam" id="PF03225">
    <property type="entry name" value="Viral_Hsp90"/>
    <property type="match status" value="1"/>
</dbReference>
<sequence>MVSIKSSDPLRTCFQLLFKQSDVSKQIDALHRYMMKNYRVENSISYKSISHNKSITYDSQFELLADEIHFVIENDKSIVKLIFIYFNKVEPDLLKKLAYQPGSLFISEDWKSYLNIWTPYLDKSMNDFLNDNKSLGCIYTEDDIIAAYPNQNRSRLVTLYKICNSQGRLIPIDEFLKGEMKGFNIPTADDITAVGEGISNNPLFKECVQVFKEYVRLVNSKIGQAKINVNKKFLDVYFDSMSSNPHINAVRDNPLVLAKFIREFDQLTMNSRGFADNMNAIKHLDKDFQRFIQAVFNVNNKLDEDSLFVKMPKTSVIEVLGQPISLSNYIRSSDLPVPVSNSVSLPESIDELVSEAFLLFFNKYKINDKQLILDALLFIFGKLTTNKAFWQENNTVEVTIDSKQIKFLSSDLNKFVKLFVKKFDPEFHSNNLIRQWANLRGDRALKIFKLTGFKPGLFSTIPGIVPWMRFDFFKLLTLQGLSPDEETSYHTLRLMTEYKSNRTTKDEHNFTTWISRN</sequence>
<gene>
    <name evidence="1" type="primary">p60</name>
</gene>
<name>A0AA50E767_9CLOS</name>
<accession>A0AA50E767</accession>
<dbReference type="EMBL" id="OR085852">
    <property type="protein sequence ID" value="WLT68065.1"/>
    <property type="molecule type" value="Genomic_RNA"/>
</dbReference>
<protein>
    <submittedName>
        <fullName evidence="1">P60</fullName>
    </submittedName>
</protein>
<organism evidence="1">
    <name type="scientific">croton golden spot associated virus C</name>
    <dbReference type="NCBI Taxonomy" id="3072822"/>
    <lineage>
        <taxon>Viruses</taxon>
        <taxon>Riboviria</taxon>
        <taxon>Orthornavirae</taxon>
        <taxon>Kitrinoviricota</taxon>
        <taxon>Alsuviricetes</taxon>
        <taxon>Martellivirales</taxon>
        <taxon>Closteroviridae</taxon>
    </lineage>
</organism>
<evidence type="ECO:0000313" key="1">
    <source>
        <dbReference type="EMBL" id="WLT68065.1"/>
    </source>
</evidence>
<reference evidence="1" key="1">
    <citation type="submission" date="2023-05" db="EMBL/GenBank/DDBJ databases">
        <title>The Virome of croton golden: Identification, Genomic characterization, prevalence of new virus of croton golden associated viruses in China.</title>
        <authorList>
            <person name="Ma Y."/>
            <person name="Che H."/>
        </authorList>
    </citation>
    <scope>NUCLEOTIDE SEQUENCE</scope>
    <source>
        <strain evidence="1">CGSaVC-2</strain>
    </source>
</reference>
<dbReference type="InterPro" id="IPR004909">
    <property type="entry name" value="Vir_Hsp90"/>
</dbReference>
<proteinExistence type="predicted"/>